<gene>
    <name evidence="6" type="ORF">AERYTH_15960</name>
</gene>
<dbReference type="PATRIC" id="fig|2041.4.peg.3333"/>
<dbReference type="Gene3D" id="3.50.50.60">
    <property type="entry name" value="FAD/NAD(P)-binding domain"/>
    <property type="match status" value="1"/>
</dbReference>
<feature type="binding site" evidence="4">
    <location>
        <position position="433"/>
    </location>
    <ligand>
        <name>FAD</name>
        <dbReference type="ChEBI" id="CHEBI:57692"/>
    </ligand>
</feature>
<reference evidence="6 7" key="1">
    <citation type="journal article" date="1991" name="Int. J. Syst. Bacteriol.">
        <title>Description of the erythromycin-producing bacterium Arthrobacter sp. strain NRRL B-3381 as Aeromicrobium erythreum gen. nov., sp. nov.</title>
        <authorList>
            <person name="Miller E.S."/>
            <person name="Woese C.R."/>
            <person name="Brenner S."/>
        </authorList>
    </citation>
    <scope>NUCLEOTIDE SEQUENCE [LARGE SCALE GENOMIC DNA]</scope>
    <source>
        <strain evidence="6 7">AR18</strain>
    </source>
</reference>
<dbReference type="InterPro" id="IPR001613">
    <property type="entry name" value="Flavin_amine_oxidase"/>
</dbReference>
<comment type="similarity">
    <text evidence="2">Belongs to the flavin monoamine oxidase family.</text>
</comment>
<feature type="binding site" evidence="4">
    <location>
        <position position="243"/>
    </location>
    <ligand>
        <name>FAD</name>
        <dbReference type="ChEBI" id="CHEBI:57692"/>
    </ligand>
</feature>
<dbReference type="EMBL" id="CP011502">
    <property type="protein sequence ID" value="ALX06085.1"/>
    <property type="molecule type" value="Genomic_DNA"/>
</dbReference>
<dbReference type="Gene3D" id="3.90.660.10">
    <property type="match status" value="1"/>
</dbReference>
<evidence type="ECO:0000313" key="6">
    <source>
        <dbReference type="EMBL" id="ALX06085.1"/>
    </source>
</evidence>
<accession>A0A0U4CL75</accession>
<dbReference type="GO" id="GO:0016491">
    <property type="term" value="F:oxidoreductase activity"/>
    <property type="evidence" value="ECO:0007669"/>
    <property type="project" value="UniProtKB-KW"/>
</dbReference>
<dbReference type="InterPro" id="IPR050703">
    <property type="entry name" value="Flavin_MAO"/>
</dbReference>
<dbReference type="PRINTS" id="PR00757">
    <property type="entry name" value="AMINEOXDASEF"/>
</dbReference>
<evidence type="ECO:0000256" key="4">
    <source>
        <dbReference type="PIRSR" id="PIRSR601613-1"/>
    </source>
</evidence>
<dbReference type="Gene3D" id="1.10.405.10">
    <property type="entry name" value="Guanine Nucleotide Dissociation Inhibitor, domain 1"/>
    <property type="match status" value="1"/>
</dbReference>
<feature type="binding site" evidence="4">
    <location>
        <begin position="38"/>
        <end position="39"/>
    </location>
    <ligand>
        <name>FAD</name>
        <dbReference type="ChEBI" id="CHEBI:57692"/>
    </ligand>
</feature>
<evidence type="ECO:0000256" key="3">
    <source>
        <dbReference type="ARBA" id="ARBA00023002"/>
    </source>
</evidence>
<dbReference type="PANTHER" id="PTHR43563:SF1">
    <property type="entry name" value="AMINE OXIDASE [FLAVIN-CONTAINING] B"/>
    <property type="match status" value="1"/>
</dbReference>
<feature type="domain" description="Amine oxidase" evidence="5">
    <location>
        <begin position="18"/>
        <end position="456"/>
    </location>
</feature>
<organism evidence="6 7">
    <name type="scientific">Aeromicrobium erythreum</name>
    <dbReference type="NCBI Taxonomy" id="2041"/>
    <lineage>
        <taxon>Bacteria</taxon>
        <taxon>Bacillati</taxon>
        <taxon>Actinomycetota</taxon>
        <taxon>Actinomycetes</taxon>
        <taxon>Propionibacteriales</taxon>
        <taxon>Nocardioidaceae</taxon>
        <taxon>Aeromicrobium</taxon>
    </lineage>
</organism>
<dbReference type="SUPFAM" id="SSF51905">
    <property type="entry name" value="FAD/NAD(P)-binding domain"/>
    <property type="match status" value="1"/>
</dbReference>
<dbReference type="Proteomes" id="UP000067689">
    <property type="component" value="Chromosome"/>
</dbReference>
<evidence type="ECO:0000259" key="5">
    <source>
        <dbReference type="Pfam" id="PF01593"/>
    </source>
</evidence>
<dbReference type="PANTHER" id="PTHR43563">
    <property type="entry name" value="AMINE OXIDASE"/>
    <property type="match status" value="1"/>
</dbReference>
<dbReference type="AlphaFoldDB" id="A0A0U4CL75"/>
<keyword evidence="3" id="KW-0560">Oxidoreductase</keyword>
<comment type="cofactor">
    <cofactor evidence="1">
        <name>FAD</name>
        <dbReference type="ChEBI" id="CHEBI:57692"/>
    </cofactor>
</comment>
<dbReference type="KEGG" id="aer:AERYTH_15960"/>
<dbReference type="OrthoDB" id="337830at2"/>
<dbReference type="STRING" id="2041.AERYTH_15960"/>
<dbReference type="InterPro" id="IPR036188">
    <property type="entry name" value="FAD/NAD-bd_sf"/>
</dbReference>
<feature type="binding site" evidence="4">
    <location>
        <position position="350"/>
    </location>
    <ligand>
        <name>substrate</name>
    </ligand>
</feature>
<dbReference type="InterPro" id="IPR002937">
    <property type="entry name" value="Amino_oxidase"/>
</dbReference>
<proteinExistence type="inferred from homology"/>
<dbReference type="RefSeq" id="WP_067860689.1">
    <property type="nucleotide sequence ID" value="NZ_CP011502.1"/>
</dbReference>
<keyword evidence="7" id="KW-1185">Reference proteome</keyword>
<dbReference type="Pfam" id="PF01593">
    <property type="entry name" value="Amino_oxidase"/>
    <property type="match status" value="1"/>
</dbReference>
<evidence type="ECO:0000256" key="2">
    <source>
        <dbReference type="ARBA" id="ARBA00005995"/>
    </source>
</evidence>
<protein>
    <submittedName>
        <fullName evidence="6">Monoamine oxidase</fullName>
    </submittedName>
</protein>
<dbReference type="SUPFAM" id="SSF54373">
    <property type="entry name" value="FAD-linked reductases, C-terminal domain"/>
    <property type="match status" value="1"/>
</dbReference>
<evidence type="ECO:0000256" key="1">
    <source>
        <dbReference type="ARBA" id="ARBA00001974"/>
    </source>
</evidence>
<name>A0A0U4CL75_9ACTN</name>
<sequence length="466" mass="50161">MTARERRSVDVVVVGAGLAGLTAARRLQERGRSVLVLEARDRVGGRTLNHDLGDGQVVESGGQFVGPTQDRVLALATELGVDTFRAHDDGDTVYVHGKAVRRFSGDIPPAWTTLPDLGLLMARLDRAVRRIDLDAPWRSPDAHRLDAMTTASWARSLSLGGGAVEVLEILLGSAYGTTAAETSALFTLWYVAGAGDETHRGTLDRMIGVDGGAQESRFVGGSHRLSALLAADLGDAVVLDAPVRRIEQDASGARVSTDHLDVDAQHVVVAVPPHLVAGIDLEPALPAPQAELFRRMTFGTLMKCEAVYDEPFWRADGLSGQGLFRGDAEPVCSMFDNTPPSGAPGVLMGFLGAHAWKTWADRPAAQRRGAVLRSFARVVGPRALEPTDYWEQDWTTEPWTRGGPTAVLAPGVLTELGPWRDVPHGRVHWAGAEHANHWNGYMDGAVRTGEDVADLITRTTRHEETA</sequence>
<evidence type="ECO:0000313" key="7">
    <source>
        <dbReference type="Proteomes" id="UP000067689"/>
    </source>
</evidence>